<dbReference type="InterPro" id="IPR050833">
    <property type="entry name" value="Poly_Biosynth_Transport"/>
</dbReference>
<feature type="transmembrane region" description="Helical" evidence="6">
    <location>
        <begin position="408"/>
        <end position="427"/>
    </location>
</feature>
<keyword evidence="3 6" id="KW-0812">Transmembrane</keyword>
<evidence type="ECO:0008006" key="9">
    <source>
        <dbReference type="Google" id="ProtNLM"/>
    </source>
</evidence>
<keyword evidence="8" id="KW-1185">Reference proteome</keyword>
<keyword evidence="5 6" id="KW-0472">Membrane</keyword>
<organism evidence="7 8">
    <name type="scientific">Nisaea acidiphila</name>
    <dbReference type="NCBI Taxonomy" id="1862145"/>
    <lineage>
        <taxon>Bacteria</taxon>
        <taxon>Pseudomonadati</taxon>
        <taxon>Pseudomonadota</taxon>
        <taxon>Alphaproteobacteria</taxon>
        <taxon>Rhodospirillales</taxon>
        <taxon>Thalassobaculaceae</taxon>
        <taxon>Nisaea</taxon>
    </lineage>
</organism>
<keyword evidence="2" id="KW-1003">Cell membrane</keyword>
<protein>
    <recommendedName>
        <fullName evidence="9">Polysaccharide biosynthesis protein</fullName>
    </recommendedName>
</protein>
<feature type="transmembrane region" description="Helical" evidence="6">
    <location>
        <begin position="105"/>
        <end position="128"/>
    </location>
</feature>
<sequence length="461" mass="49658">MTSGSERQSTEPPVLPTAAGALSRFLESPRSYALVVPTVNACVAATGLFIPWFMEPVSFGQFILISTFVQYLWLLDLGTSQLITRTAARMKQAGMTRPAGVRIQGILWTRFYLAVVAISSALLLAYLFRNSFKVPLPMPATLLAIMAGGVLFILMGHLALYRGLSNYSQFTANNAIAQIGLTVPRVLGLFFGGLSGCFSVLILWFGGVAANMLRRDPLDIRYRPSFPRVGRTVVAAFPLFVSVSLWSFFMMANRWFVADLADPQTYGQFSFAAAVLGLYAGTFGTIAQAYYPKLSAEAYAAEPFALSPRVVRDALKLALVISVLSSIGVLTAKLIVPLVYGAYAAAVPALKIFLVAGIPMIMASWLMPIAMSARTRPSREIVVVYLLAIATLWAGTVIGFRVAELEGVGVGVIVASYVMLGGQSVLLRRSRVLSIRDSARLVLSVLLLSGSVTLLSVFVAP</sequence>
<name>A0A9J7AW71_9PROT</name>
<feature type="transmembrane region" description="Helical" evidence="6">
    <location>
        <begin position="382"/>
        <end position="402"/>
    </location>
</feature>
<evidence type="ECO:0000256" key="1">
    <source>
        <dbReference type="ARBA" id="ARBA00004651"/>
    </source>
</evidence>
<evidence type="ECO:0000256" key="2">
    <source>
        <dbReference type="ARBA" id="ARBA00022475"/>
    </source>
</evidence>
<dbReference type="AlphaFoldDB" id="A0A9J7AW71"/>
<proteinExistence type="predicted"/>
<dbReference type="PANTHER" id="PTHR30250">
    <property type="entry name" value="PST FAMILY PREDICTED COLANIC ACID TRANSPORTER"/>
    <property type="match status" value="1"/>
</dbReference>
<feature type="transmembrane region" description="Helical" evidence="6">
    <location>
        <begin position="439"/>
        <end position="460"/>
    </location>
</feature>
<keyword evidence="4 6" id="KW-1133">Transmembrane helix</keyword>
<feature type="transmembrane region" description="Helical" evidence="6">
    <location>
        <begin position="233"/>
        <end position="257"/>
    </location>
</feature>
<evidence type="ECO:0000313" key="8">
    <source>
        <dbReference type="Proteomes" id="UP001060336"/>
    </source>
</evidence>
<feature type="transmembrane region" description="Helical" evidence="6">
    <location>
        <begin position="349"/>
        <end position="370"/>
    </location>
</feature>
<dbReference type="EMBL" id="CP102480">
    <property type="protein sequence ID" value="UUX52043.1"/>
    <property type="molecule type" value="Genomic_DNA"/>
</dbReference>
<evidence type="ECO:0000256" key="3">
    <source>
        <dbReference type="ARBA" id="ARBA00022692"/>
    </source>
</evidence>
<evidence type="ECO:0000313" key="7">
    <source>
        <dbReference type="EMBL" id="UUX52043.1"/>
    </source>
</evidence>
<evidence type="ECO:0000256" key="6">
    <source>
        <dbReference type="SAM" id="Phobius"/>
    </source>
</evidence>
<feature type="transmembrane region" description="Helical" evidence="6">
    <location>
        <begin position="59"/>
        <end position="84"/>
    </location>
</feature>
<comment type="subcellular location">
    <subcellularLocation>
        <location evidence="1">Cell membrane</location>
        <topology evidence="1">Multi-pass membrane protein</topology>
    </subcellularLocation>
</comment>
<feature type="transmembrane region" description="Helical" evidence="6">
    <location>
        <begin position="189"/>
        <end position="213"/>
    </location>
</feature>
<dbReference type="GO" id="GO:0005886">
    <property type="term" value="C:plasma membrane"/>
    <property type="evidence" value="ECO:0007669"/>
    <property type="project" value="UniProtKB-SubCell"/>
</dbReference>
<accession>A0A9J7AW71</accession>
<feature type="transmembrane region" description="Helical" evidence="6">
    <location>
        <begin position="317"/>
        <end position="343"/>
    </location>
</feature>
<dbReference type="PANTHER" id="PTHR30250:SF11">
    <property type="entry name" value="O-ANTIGEN TRANSPORTER-RELATED"/>
    <property type="match status" value="1"/>
</dbReference>
<feature type="transmembrane region" description="Helical" evidence="6">
    <location>
        <begin position="140"/>
        <end position="160"/>
    </location>
</feature>
<dbReference type="KEGG" id="naci:NUH88_10145"/>
<gene>
    <name evidence="7" type="ORF">NUH88_10145</name>
</gene>
<dbReference type="RefSeq" id="WP_257771872.1">
    <property type="nucleotide sequence ID" value="NZ_CP102480.1"/>
</dbReference>
<dbReference type="Proteomes" id="UP001060336">
    <property type="component" value="Chromosome"/>
</dbReference>
<reference evidence="7" key="1">
    <citation type="submission" date="2022-08" db="EMBL/GenBank/DDBJ databases">
        <title>Nisaea acidiphila sp. nov., isolated from a marine algal debris and emended description of the genus Nisaea Urios et al. 2008.</title>
        <authorList>
            <person name="Kwon K."/>
        </authorList>
    </citation>
    <scope>NUCLEOTIDE SEQUENCE</scope>
    <source>
        <strain evidence="7">MEBiC11861</strain>
    </source>
</reference>
<feature type="transmembrane region" description="Helical" evidence="6">
    <location>
        <begin position="269"/>
        <end position="291"/>
    </location>
</feature>
<evidence type="ECO:0000256" key="4">
    <source>
        <dbReference type="ARBA" id="ARBA00022989"/>
    </source>
</evidence>
<evidence type="ECO:0000256" key="5">
    <source>
        <dbReference type="ARBA" id="ARBA00023136"/>
    </source>
</evidence>
<feature type="transmembrane region" description="Helical" evidence="6">
    <location>
        <begin position="32"/>
        <end position="53"/>
    </location>
</feature>